<dbReference type="EMBL" id="NQVE01000102">
    <property type="protein sequence ID" value="RAL48089.1"/>
    <property type="molecule type" value="Genomic_DNA"/>
</dbReference>
<protein>
    <recommendedName>
        <fullName evidence="2">KIB1-4 beta-propeller domain-containing protein</fullName>
    </recommendedName>
</protein>
<gene>
    <name evidence="3" type="ORF">DM860_017880</name>
</gene>
<dbReference type="Proteomes" id="UP000249390">
    <property type="component" value="Unassembled WGS sequence"/>
</dbReference>
<dbReference type="Pfam" id="PF03478">
    <property type="entry name" value="Beta-prop_KIB1-4"/>
    <property type="match status" value="1"/>
</dbReference>
<accession>A0A328DUK8</accession>
<name>A0A328DUK8_9ASTE</name>
<dbReference type="AlphaFoldDB" id="A0A328DUK8"/>
<feature type="region of interest" description="Disordered" evidence="1">
    <location>
        <begin position="1"/>
        <end position="31"/>
    </location>
</feature>
<keyword evidence="4" id="KW-1185">Reference proteome</keyword>
<evidence type="ECO:0000313" key="4">
    <source>
        <dbReference type="Proteomes" id="UP000249390"/>
    </source>
</evidence>
<evidence type="ECO:0000313" key="3">
    <source>
        <dbReference type="EMBL" id="RAL48089.1"/>
    </source>
</evidence>
<dbReference type="InterPro" id="IPR005174">
    <property type="entry name" value="KIB1-4_b-propeller"/>
</dbReference>
<feature type="compositionally biased region" description="Basic and acidic residues" evidence="1">
    <location>
        <begin position="14"/>
        <end position="31"/>
    </location>
</feature>
<organism evidence="3 4">
    <name type="scientific">Cuscuta australis</name>
    <dbReference type="NCBI Taxonomy" id="267555"/>
    <lineage>
        <taxon>Eukaryota</taxon>
        <taxon>Viridiplantae</taxon>
        <taxon>Streptophyta</taxon>
        <taxon>Embryophyta</taxon>
        <taxon>Tracheophyta</taxon>
        <taxon>Spermatophyta</taxon>
        <taxon>Magnoliopsida</taxon>
        <taxon>eudicotyledons</taxon>
        <taxon>Gunneridae</taxon>
        <taxon>Pentapetalae</taxon>
        <taxon>asterids</taxon>
        <taxon>lamiids</taxon>
        <taxon>Solanales</taxon>
        <taxon>Convolvulaceae</taxon>
        <taxon>Cuscuteae</taxon>
        <taxon>Cuscuta</taxon>
        <taxon>Cuscuta subgen. Grammica</taxon>
        <taxon>Cuscuta sect. Cleistogrammica</taxon>
    </lineage>
</organism>
<sequence>MEASAKTHQNKKQKIGEASHEDREDLGSSSDDRHVIQADFINCLVSMKKTQRDSSNNRSEEYCDVFPQPFSRSLIELKDGTYSHNSSARACCVLMLDALVQRQENDERAVTYRYVNFRCEPHEQHGMVAFVEVDLLGLHSSQIGKGGRMNFKILVKIIEEPGIFFAFGSAENYGWALQPSLNRKYFYFRGLPLRRLAKHAVPSKPLPYVLDSPVEAHFMRVNGRKQQGDWSSLPALPLLMFMDRLDIFDSKRLAAVCRDWRSTSLRYPKNMHSVGDGVPWIWHVKHGKESHSREFICVPDGNHKFRVDMPEFAHSTLLFSKGGWILLLRQNGVAGFPALLLVNPFTRDKIELPKREGGNKNTKCYGSFTLRDSDGYPNRVILITPELPFQASIHTARPGDEVWASHNYTGLERTFLTNFIHVTIRDNVYCQDPYGYISIFNVANNSVRVLPPVPSGGFISEHGGKLIFLEHGTSVERKYRSFVLVHKYNNESSCWERLSRGAVMGTAWYLCNGQPVVVTAAAAAAKGGRRGLEIYRLVQSMEWSRLGVRSRHKCTHYYVHVTDLLTGERTTFRLPLADHKSLLWVAIG</sequence>
<comment type="caution">
    <text evidence="3">The sequence shown here is derived from an EMBL/GenBank/DDBJ whole genome shotgun (WGS) entry which is preliminary data.</text>
</comment>
<reference evidence="3 4" key="1">
    <citation type="submission" date="2018-06" db="EMBL/GenBank/DDBJ databases">
        <title>The Genome of Cuscuta australis (Dodder) Provides Insight into the Evolution of Plant Parasitism.</title>
        <authorList>
            <person name="Liu H."/>
        </authorList>
    </citation>
    <scope>NUCLEOTIDE SEQUENCE [LARGE SCALE GENOMIC DNA]</scope>
    <source>
        <strain evidence="4">cv. Yunnan</strain>
        <tissue evidence="3">Vines</tissue>
    </source>
</reference>
<evidence type="ECO:0000256" key="1">
    <source>
        <dbReference type="SAM" id="MobiDB-lite"/>
    </source>
</evidence>
<dbReference type="PANTHER" id="PTHR33165">
    <property type="entry name" value="F-BOX DOMAIN CONTAINING PROTEIN-LIKE-RELATED"/>
    <property type="match status" value="1"/>
</dbReference>
<evidence type="ECO:0000259" key="2">
    <source>
        <dbReference type="Pfam" id="PF03478"/>
    </source>
</evidence>
<proteinExistence type="predicted"/>
<feature type="domain" description="KIB1-4 beta-propeller" evidence="2">
    <location>
        <begin position="305"/>
        <end position="499"/>
    </location>
</feature>